<evidence type="ECO:0000313" key="5">
    <source>
        <dbReference type="EMBL" id="CAF4592407.1"/>
    </source>
</evidence>
<dbReference type="PANTHER" id="PTHR11309:SF126">
    <property type="entry name" value="FRIZZLED-2"/>
    <property type="match status" value="1"/>
</dbReference>
<reference evidence="5" key="1">
    <citation type="submission" date="2021-02" db="EMBL/GenBank/DDBJ databases">
        <authorList>
            <person name="Nowell W R."/>
        </authorList>
    </citation>
    <scope>NUCLEOTIDE SEQUENCE</scope>
</reference>
<proteinExistence type="predicted"/>
<keyword evidence="3" id="KW-0812">Transmembrane</keyword>
<feature type="transmembrane region" description="Helical" evidence="3">
    <location>
        <begin position="6"/>
        <end position="28"/>
    </location>
</feature>
<evidence type="ECO:0000256" key="3">
    <source>
        <dbReference type="SAM" id="Phobius"/>
    </source>
</evidence>
<dbReference type="PRINTS" id="PR00489">
    <property type="entry name" value="FRIZZLED"/>
</dbReference>
<name>A0A821BTF7_9BILA</name>
<organism evidence="5 6">
    <name type="scientific">Rotaria magnacalcarata</name>
    <dbReference type="NCBI Taxonomy" id="392030"/>
    <lineage>
        <taxon>Eukaryota</taxon>
        <taxon>Metazoa</taxon>
        <taxon>Spiralia</taxon>
        <taxon>Gnathifera</taxon>
        <taxon>Rotifera</taxon>
        <taxon>Eurotatoria</taxon>
        <taxon>Bdelloidea</taxon>
        <taxon>Philodinida</taxon>
        <taxon>Philodinidae</taxon>
        <taxon>Rotaria</taxon>
    </lineage>
</organism>
<dbReference type="AlphaFoldDB" id="A0A821BTF7"/>
<evidence type="ECO:0000259" key="4">
    <source>
        <dbReference type="SMART" id="SM01330"/>
    </source>
</evidence>
<feature type="domain" description="Frizzled/Smoothened 7TM" evidence="4">
    <location>
        <begin position="1"/>
        <end position="97"/>
    </location>
</feature>
<protein>
    <recommendedName>
        <fullName evidence="4">Frizzled/Smoothened 7TM domain-containing protein</fullName>
    </recommendedName>
</protein>
<dbReference type="SMART" id="SM01330">
    <property type="entry name" value="Frizzled"/>
    <property type="match status" value="1"/>
</dbReference>
<dbReference type="GO" id="GO:0005886">
    <property type="term" value="C:plasma membrane"/>
    <property type="evidence" value="ECO:0007669"/>
    <property type="project" value="TreeGrafter"/>
</dbReference>
<dbReference type="InterPro" id="IPR000539">
    <property type="entry name" value="Frizzled/Smoothened_7TM"/>
</dbReference>
<comment type="caution">
    <text evidence="5">The sequence shown here is derived from an EMBL/GenBank/DDBJ whole genome shotgun (WGS) entry which is preliminary data.</text>
</comment>
<feature type="non-terminal residue" evidence="5">
    <location>
        <position position="97"/>
    </location>
</feature>
<dbReference type="GO" id="GO:0042813">
    <property type="term" value="F:Wnt receptor activity"/>
    <property type="evidence" value="ECO:0007669"/>
    <property type="project" value="TreeGrafter"/>
</dbReference>
<evidence type="ECO:0000256" key="2">
    <source>
        <dbReference type="ARBA" id="ARBA00023170"/>
    </source>
</evidence>
<keyword evidence="6" id="KW-1185">Reference proteome</keyword>
<accession>A0A821BTF7</accession>
<keyword evidence="2" id="KW-0675">Receptor</keyword>
<dbReference type="GO" id="GO:0035567">
    <property type="term" value="P:non-canonical Wnt signaling pathway"/>
    <property type="evidence" value="ECO:0007669"/>
    <property type="project" value="TreeGrafter"/>
</dbReference>
<feature type="transmembrane region" description="Helical" evidence="3">
    <location>
        <begin position="49"/>
        <end position="73"/>
    </location>
</feature>
<gene>
    <name evidence="5" type="ORF">OVN521_LOCUS44840</name>
</gene>
<keyword evidence="1" id="KW-0217">Developmental protein</keyword>
<evidence type="ECO:0000313" key="6">
    <source>
        <dbReference type="Proteomes" id="UP000663866"/>
    </source>
</evidence>
<dbReference type="Gene3D" id="1.20.1070.10">
    <property type="entry name" value="Rhodopsin 7-helix transmembrane proteins"/>
    <property type="match status" value="1"/>
</dbReference>
<evidence type="ECO:0000256" key="1">
    <source>
        <dbReference type="ARBA" id="ARBA00022473"/>
    </source>
</evidence>
<dbReference type="GO" id="GO:0060070">
    <property type="term" value="P:canonical Wnt signaling pathway"/>
    <property type="evidence" value="ECO:0007669"/>
    <property type="project" value="TreeGrafter"/>
</dbReference>
<sequence length="97" mass="11321">MLRRFVIIPLITCLTIGTIFLLGGLISLMRIRNVIKIQDRTKTSKLEKLMVRIGLYSILYTVPATFVIGIYFYELRYRATWEENPFCDDCPNLLRSS</sequence>
<dbReference type="InterPro" id="IPR015526">
    <property type="entry name" value="Frizzled/SFRP"/>
</dbReference>
<dbReference type="PANTHER" id="PTHR11309">
    <property type="entry name" value="FRIZZLED"/>
    <property type="match status" value="1"/>
</dbReference>
<keyword evidence="3" id="KW-0472">Membrane</keyword>
<keyword evidence="3" id="KW-1133">Transmembrane helix</keyword>
<dbReference type="Proteomes" id="UP000663866">
    <property type="component" value="Unassembled WGS sequence"/>
</dbReference>
<dbReference type="EMBL" id="CAJOBG010070589">
    <property type="protein sequence ID" value="CAF4592407.1"/>
    <property type="molecule type" value="Genomic_DNA"/>
</dbReference>
<dbReference type="GO" id="GO:0017147">
    <property type="term" value="F:Wnt-protein binding"/>
    <property type="evidence" value="ECO:0007669"/>
    <property type="project" value="TreeGrafter"/>
</dbReference>
<dbReference type="Pfam" id="PF01534">
    <property type="entry name" value="Frizzled"/>
    <property type="match status" value="1"/>
</dbReference>